<keyword evidence="3" id="KW-0238">DNA-binding</keyword>
<keyword evidence="4" id="KW-0804">Transcription</keyword>
<accession>A0ABT8EF02</accession>
<evidence type="ECO:0000313" key="6">
    <source>
        <dbReference type="EMBL" id="MDN4119862.1"/>
    </source>
</evidence>
<dbReference type="PROSITE" id="PS50931">
    <property type="entry name" value="HTH_LYSR"/>
    <property type="match status" value="1"/>
</dbReference>
<dbReference type="Pfam" id="PF00126">
    <property type="entry name" value="HTH_1"/>
    <property type="match status" value="1"/>
</dbReference>
<dbReference type="PRINTS" id="PR00039">
    <property type="entry name" value="HTHLYSR"/>
</dbReference>
<dbReference type="Gene3D" id="1.10.10.10">
    <property type="entry name" value="Winged helix-like DNA-binding domain superfamily/Winged helix DNA-binding domain"/>
    <property type="match status" value="1"/>
</dbReference>
<dbReference type="CDD" id="cd08432">
    <property type="entry name" value="PBP2_GcdR_TrpI_HvrB_AmpR_like"/>
    <property type="match status" value="1"/>
</dbReference>
<dbReference type="SUPFAM" id="SSF46785">
    <property type="entry name" value="Winged helix' DNA-binding domain"/>
    <property type="match status" value="1"/>
</dbReference>
<keyword evidence="7" id="KW-1185">Reference proteome</keyword>
<evidence type="ECO:0000259" key="5">
    <source>
        <dbReference type="PROSITE" id="PS50931"/>
    </source>
</evidence>
<comment type="similarity">
    <text evidence="1">Belongs to the LysR transcriptional regulatory family.</text>
</comment>
<dbReference type="Pfam" id="PF03466">
    <property type="entry name" value="LysR_substrate"/>
    <property type="match status" value="1"/>
</dbReference>
<name>A0ABT8EF02_9BURK</name>
<dbReference type="InterPro" id="IPR036388">
    <property type="entry name" value="WH-like_DNA-bd_sf"/>
</dbReference>
<dbReference type="PANTHER" id="PTHR30537:SF26">
    <property type="entry name" value="GLYCINE CLEAVAGE SYSTEM TRANSCRIPTIONAL ACTIVATOR"/>
    <property type="match status" value="1"/>
</dbReference>
<comment type="caution">
    <text evidence="6">The sequence shown here is derived from an EMBL/GenBank/DDBJ whole genome shotgun (WGS) entry which is preliminary data.</text>
</comment>
<evidence type="ECO:0000256" key="3">
    <source>
        <dbReference type="ARBA" id="ARBA00023125"/>
    </source>
</evidence>
<evidence type="ECO:0000256" key="2">
    <source>
        <dbReference type="ARBA" id="ARBA00023015"/>
    </source>
</evidence>
<evidence type="ECO:0000256" key="1">
    <source>
        <dbReference type="ARBA" id="ARBA00009437"/>
    </source>
</evidence>
<dbReference type="InterPro" id="IPR005119">
    <property type="entry name" value="LysR_subst-bd"/>
</dbReference>
<gene>
    <name evidence="6" type="ORF">LMS43_01035</name>
</gene>
<proteinExistence type="inferred from homology"/>
<dbReference type="InterPro" id="IPR036390">
    <property type="entry name" value="WH_DNA-bd_sf"/>
</dbReference>
<dbReference type="InterPro" id="IPR058163">
    <property type="entry name" value="LysR-type_TF_proteobact-type"/>
</dbReference>
<feature type="domain" description="HTH lysR-type" evidence="5">
    <location>
        <begin position="8"/>
        <end position="65"/>
    </location>
</feature>
<dbReference type="SUPFAM" id="SSF53850">
    <property type="entry name" value="Periplasmic binding protein-like II"/>
    <property type="match status" value="1"/>
</dbReference>
<dbReference type="PANTHER" id="PTHR30537">
    <property type="entry name" value="HTH-TYPE TRANSCRIPTIONAL REGULATOR"/>
    <property type="match status" value="1"/>
</dbReference>
<protein>
    <submittedName>
        <fullName evidence="6">LysR family transcriptional regulator</fullName>
    </submittedName>
</protein>
<dbReference type="EMBL" id="JAJHNU010000001">
    <property type="protein sequence ID" value="MDN4119862.1"/>
    <property type="molecule type" value="Genomic_DNA"/>
</dbReference>
<dbReference type="Proteomes" id="UP001168613">
    <property type="component" value="Unassembled WGS sequence"/>
</dbReference>
<dbReference type="InterPro" id="IPR000847">
    <property type="entry name" value="LysR_HTH_N"/>
</dbReference>
<evidence type="ECO:0000313" key="7">
    <source>
        <dbReference type="Proteomes" id="UP001168613"/>
    </source>
</evidence>
<keyword evidence="2" id="KW-0805">Transcription regulation</keyword>
<dbReference type="RefSeq" id="WP_266122800.1">
    <property type="nucleotide sequence ID" value="NZ_JAJHNU010000001.1"/>
</dbReference>
<reference evidence="6" key="1">
    <citation type="submission" date="2021-11" db="EMBL/GenBank/DDBJ databases">
        <title>Draft genome sequence of Alcaligenes endophyticus type strain CCUG 75668T.</title>
        <authorList>
            <person name="Salva-Serra F."/>
            <person name="Duran R.E."/>
            <person name="Seeger M."/>
            <person name="Moore E.R.B."/>
            <person name="Jaen-Luchoro D."/>
        </authorList>
    </citation>
    <scope>NUCLEOTIDE SEQUENCE</scope>
    <source>
        <strain evidence="6">CCUG 75668</strain>
    </source>
</reference>
<organism evidence="6 7">
    <name type="scientific">Alcaligenes endophyticus</name>
    <dbReference type="NCBI Taxonomy" id="1929088"/>
    <lineage>
        <taxon>Bacteria</taxon>
        <taxon>Pseudomonadati</taxon>
        <taxon>Pseudomonadota</taxon>
        <taxon>Betaproteobacteria</taxon>
        <taxon>Burkholderiales</taxon>
        <taxon>Alcaligenaceae</taxon>
        <taxon>Alcaligenes</taxon>
    </lineage>
</organism>
<evidence type="ECO:0000256" key="4">
    <source>
        <dbReference type="ARBA" id="ARBA00023163"/>
    </source>
</evidence>
<dbReference type="Gene3D" id="3.40.190.10">
    <property type="entry name" value="Periplasmic binding protein-like II"/>
    <property type="match status" value="2"/>
</dbReference>
<sequence length="323" mass="36541">MTVRRQLPPLPAIRCFEASARHLSFTLAADELCVTQGAISQQVRKLEDYLGKTLFLRKTRQLELTETGLEYYTVCRYLLEDLEKTTQRIMQKNTTNTLTIQTMPTISVLWLMPRLADFATQHPSIEVRVVSDIRSLNMSTDGIDLAIRVGKLPGQHYPALAPTIDLDLVSHWNGVQSDYLFRDRLVPIMARELYERVGPIRSIAELQKVPLIQNSTRANAWRDWFRAHQANANLEHQQIECGHFYIALQLAQSGQGVALVPDVLLQGYPGQKELIQALPDLALQNSAGAYYLLAHDNSLPRPAVSTFRDWLLGQAEITRNALV</sequence>